<reference evidence="3" key="1">
    <citation type="submission" date="2023-10" db="EMBL/GenBank/DDBJ databases">
        <authorList>
            <person name="Domelevo Entfellner J.-B."/>
        </authorList>
    </citation>
    <scope>NUCLEOTIDE SEQUENCE</scope>
</reference>
<evidence type="ECO:0000256" key="1">
    <source>
        <dbReference type="ARBA" id="ARBA00005437"/>
    </source>
</evidence>
<name>A0AA86RT24_9FABA</name>
<dbReference type="Gene3D" id="2.40.160.200">
    <property type="entry name" value="LURP1-related"/>
    <property type="match status" value="1"/>
</dbReference>
<dbReference type="Gramene" id="rna-AYBTSS11_LOCUS4150">
    <property type="protein sequence ID" value="CAJ1927950.1"/>
    <property type="gene ID" value="gene-AYBTSS11_LOCUS4150"/>
</dbReference>
<evidence type="ECO:0000256" key="2">
    <source>
        <dbReference type="SAM" id="MobiDB-lite"/>
    </source>
</evidence>
<dbReference type="Pfam" id="PF04525">
    <property type="entry name" value="LOR"/>
    <property type="match status" value="1"/>
</dbReference>
<feature type="region of interest" description="Disordered" evidence="2">
    <location>
        <begin position="250"/>
        <end position="271"/>
    </location>
</feature>
<proteinExistence type="inferred from homology"/>
<protein>
    <recommendedName>
        <fullName evidence="5">Protein LURP-one-related 4</fullName>
    </recommendedName>
</protein>
<organism evidence="3 4">
    <name type="scientific">Sphenostylis stenocarpa</name>
    <dbReference type="NCBI Taxonomy" id="92480"/>
    <lineage>
        <taxon>Eukaryota</taxon>
        <taxon>Viridiplantae</taxon>
        <taxon>Streptophyta</taxon>
        <taxon>Embryophyta</taxon>
        <taxon>Tracheophyta</taxon>
        <taxon>Spermatophyta</taxon>
        <taxon>Magnoliopsida</taxon>
        <taxon>eudicotyledons</taxon>
        <taxon>Gunneridae</taxon>
        <taxon>Pentapetalae</taxon>
        <taxon>rosids</taxon>
        <taxon>fabids</taxon>
        <taxon>Fabales</taxon>
        <taxon>Fabaceae</taxon>
        <taxon>Papilionoideae</taxon>
        <taxon>50 kb inversion clade</taxon>
        <taxon>NPAAA clade</taxon>
        <taxon>indigoferoid/millettioid clade</taxon>
        <taxon>Phaseoleae</taxon>
        <taxon>Sphenostylis</taxon>
    </lineage>
</organism>
<dbReference type="Proteomes" id="UP001189624">
    <property type="component" value="Chromosome 2"/>
</dbReference>
<gene>
    <name evidence="3" type="ORF">AYBTSS11_LOCUS4150</name>
</gene>
<dbReference type="SUPFAM" id="SSF54518">
    <property type="entry name" value="Tubby C-terminal domain-like"/>
    <property type="match status" value="1"/>
</dbReference>
<feature type="compositionally biased region" description="Polar residues" evidence="2">
    <location>
        <begin position="259"/>
        <end position="271"/>
    </location>
</feature>
<dbReference type="PANTHER" id="PTHR31087">
    <property type="match status" value="1"/>
</dbReference>
<dbReference type="InterPro" id="IPR025659">
    <property type="entry name" value="Tubby-like_C"/>
</dbReference>
<comment type="similarity">
    <text evidence="1">Belongs to the LOR family.</text>
</comment>
<sequence>MLPRLLYSDSPLLLGRLRKKRKREEQKGARKGKQSKIEHQSSKQEAQMNKVYPDQEPTSSPCTSNGPKTYTLWMKSLVLNSNGCTVYDSNGLIVYRVDNYDTKGSRDVNLLDLRGKVLSTIHKRLLAFGRWDVYRGSDNSKCEIQEKPWFQVKRCYKMNTGKLRCQISTVECQKYCIEKIGGKTAFQIVNVDDGDIVAHAKQKHSSSGVVLGSDVLTLDVEGGIDHSLVMAFVIVFGLICGRMPELSCHQVDPDPDPNSPQNKQTSSAEEE</sequence>
<dbReference type="AlphaFoldDB" id="A0AA86RT24"/>
<evidence type="ECO:0008006" key="5">
    <source>
        <dbReference type="Google" id="ProtNLM"/>
    </source>
</evidence>
<evidence type="ECO:0000313" key="4">
    <source>
        <dbReference type="Proteomes" id="UP001189624"/>
    </source>
</evidence>
<dbReference type="InterPro" id="IPR007612">
    <property type="entry name" value="LOR"/>
</dbReference>
<keyword evidence="4" id="KW-1185">Reference proteome</keyword>
<evidence type="ECO:0000313" key="3">
    <source>
        <dbReference type="EMBL" id="CAJ1927950.1"/>
    </source>
</evidence>
<dbReference type="PANTHER" id="PTHR31087:SF59">
    <property type="entry name" value="PROTEIN LURP-ONE-RELATED 4"/>
    <property type="match status" value="1"/>
</dbReference>
<dbReference type="InterPro" id="IPR038595">
    <property type="entry name" value="LOR_sf"/>
</dbReference>
<accession>A0AA86RT24</accession>
<dbReference type="EMBL" id="OY731399">
    <property type="protein sequence ID" value="CAJ1927950.1"/>
    <property type="molecule type" value="Genomic_DNA"/>
</dbReference>
<feature type="region of interest" description="Disordered" evidence="2">
    <location>
        <begin position="17"/>
        <end position="63"/>
    </location>
</feature>